<dbReference type="RefSeq" id="WP_307904584.1">
    <property type="nucleotide sequence ID" value="NZ_AP027059.1"/>
</dbReference>
<dbReference type="Pfam" id="PF00072">
    <property type="entry name" value="Response_reg"/>
    <property type="match status" value="1"/>
</dbReference>
<dbReference type="InterPro" id="IPR001789">
    <property type="entry name" value="Sig_transdc_resp-reg_receiver"/>
</dbReference>
<dbReference type="GO" id="GO:0000160">
    <property type="term" value="P:phosphorelay signal transduction system"/>
    <property type="evidence" value="ECO:0007669"/>
    <property type="project" value="InterPro"/>
</dbReference>
<sequence length="123" mass="13999">MKIMIVDDSEMTRNFHAYILRTAGFEVIDAVDGADALDKLYRFSDEIKLVLTDLNMPIMDGYTFIKKVREDKIFDELPIGIITTIDEQKNRDEGYEAGVDFYLVKPTEPSVLIESIKMVLGGD</sequence>
<feature type="modified residue" description="4-aspartylphosphate" evidence="2">
    <location>
        <position position="53"/>
    </location>
</feature>
<evidence type="ECO:0000313" key="5">
    <source>
        <dbReference type="Proteomes" id="UP001321582"/>
    </source>
</evidence>
<dbReference type="InterPro" id="IPR011006">
    <property type="entry name" value="CheY-like_superfamily"/>
</dbReference>
<keyword evidence="5" id="KW-1185">Reference proteome</keyword>
<evidence type="ECO:0000256" key="1">
    <source>
        <dbReference type="ARBA" id="ARBA00022553"/>
    </source>
</evidence>
<dbReference type="AlphaFoldDB" id="A0AAU9E021"/>
<organism evidence="4 5">
    <name type="scientific">Haliovirga abyssi</name>
    <dbReference type="NCBI Taxonomy" id="2996794"/>
    <lineage>
        <taxon>Bacteria</taxon>
        <taxon>Fusobacteriati</taxon>
        <taxon>Fusobacteriota</taxon>
        <taxon>Fusobacteriia</taxon>
        <taxon>Fusobacteriales</taxon>
        <taxon>Haliovirgaceae</taxon>
        <taxon>Haliovirga</taxon>
    </lineage>
</organism>
<evidence type="ECO:0000313" key="4">
    <source>
        <dbReference type="EMBL" id="BDU49635.1"/>
    </source>
</evidence>
<reference evidence="4 5" key="1">
    <citation type="submission" date="2022-11" db="EMBL/GenBank/DDBJ databases">
        <title>Haliovirga abyssi gen. nov., sp. nov., a mesophilic fermentative bacterium isolated from the Iheya North hydrothermal field and the proposal of Haliovirgaceae fam. nov.</title>
        <authorList>
            <person name="Miyazaki U."/>
            <person name="Tame A."/>
            <person name="Miyazaki J."/>
            <person name="Takai K."/>
            <person name="Sawayama S."/>
            <person name="Kitajima M."/>
            <person name="Okamoto A."/>
            <person name="Nakagawa S."/>
        </authorList>
    </citation>
    <scope>NUCLEOTIDE SEQUENCE [LARGE SCALE GENOMIC DNA]</scope>
    <source>
        <strain evidence="4 5">IC12</strain>
    </source>
</reference>
<dbReference type="PROSITE" id="PS50110">
    <property type="entry name" value="RESPONSE_REGULATORY"/>
    <property type="match status" value="1"/>
</dbReference>
<protein>
    <submittedName>
        <fullName evidence="4">Response regulator</fullName>
    </submittedName>
</protein>
<dbReference type="Gene3D" id="3.40.50.2300">
    <property type="match status" value="1"/>
</dbReference>
<feature type="domain" description="Response regulatory" evidence="3">
    <location>
        <begin position="2"/>
        <end position="120"/>
    </location>
</feature>
<evidence type="ECO:0000259" key="3">
    <source>
        <dbReference type="PROSITE" id="PS50110"/>
    </source>
</evidence>
<dbReference type="EMBL" id="AP027059">
    <property type="protein sequence ID" value="BDU49635.1"/>
    <property type="molecule type" value="Genomic_DNA"/>
</dbReference>
<dbReference type="KEGG" id="haby:HLVA_02040"/>
<evidence type="ECO:0000256" key="2">
    <source>
        <dbReference type="PROSITE-ProRule" id="PRU00169"/>
    </source>
</evidence>
<keyword evidence="1 2" id="KW-0597">Phosphoprotein</keyword>
<dbReference type="SMART" id="SM00448">
    <property type="entry name" value="REC"/>
    <property type="match status" value="1"/>
</dbReference>
<gene>
    <name evidence="4" type="ORF">HLVA_02040</name>
</gene>
<dbReference type="InterPro" id="IPR050595">
    <property type="entry name" value="Bact_response_regulator"/>
</dbReference>
<accession>A0AAU9E021</accession>
<dbReference type="PANTHER" id="PTHR44591:SF3">
    <property type="entry name" value="RESPONSE REGULATORY DOMAIN-CONTAINING PROTEIN"/>
    <property type="match status" value="1"/>
</dbReference>
<dbReference type="PANTHER" id="PTHR44591">
    <property type="entry name" value="STRESS RESPONSE REGULATOR PROTEIN 1"/>
    <property type="match status" value="1"/>
</dbReference>
<proteinExistence type="predicted"/>
<name>A0AAU9E021_9FUSO</name>
<dbReference type="SUPFAM" id="SSF52172">
    <property type="entry name" value="CheY-like"/>
    <property type="match status" value="1"/>
</dbReference>
<dbReference type="Proteomes" id="UP001321582">
    <property type="component" value="Chromosome"/>
</dbReference>